<accession>F2IJ06</accession>
<dbReference type="Proteomes" id="UP000007463">
    <property type="component" value="Chromosome"/>
</dbReference>
<sequence precursor="true">MKVIQNWFGLLKREFGRFLRNKTLLSVFFLAPIIYAVLLAFVYQEGKVTEIPIIVVDKDATPLSAQVIEMLQDNEGIQVEKQVFELKDIKKEMIRNSAAAVIVIPDRFEADILQTRYPEIQIFCNTSNILTANFASKSIQQSLGTFAVGTEVKALQKRGMSYSQAMTKYEPFKQNYQKVFNKTGNYFTFMWPAMLAVVLQQVILLAMAVSFSTEFEEKTFNSELMDGRRFAIGAILIKNIPIWFFSVIIIGFFYLFHLLFNAPVPSQVSSFVVITGFFVVAVSLLGTVVSMLIPNALKATQILMIIASPSFIIGGYTWPLEAMPQGIQFFASIIPLTPFLNSFKILLIEGGELADCVKDLSTMGIQILVYGILSLLLIKWRMYKSKSLVAKEEK</sequence>
<feature type="transmembrane region" description="Helical" evidence="6">
    <location>
        <begin position="230"/>
        <end position="256"/>
    </location>
</feature>
<keyword evidence="5 6" id="KW-0472">Membrane</keyword>
<proteinExistence type="predicted"/>
<dbReference type="PANTHER" id="PTHR30294:SF46">
    <property type="entry name" value="ABC TRANSPORTER PERMEASE"/>
    <property type="match status" value="1"/>
</dbReference>
<reference evidence="9" key="2">
    <citation type="submission" date="2011-02" db="EMBL/GenBank/DDBJ databases">
        <title>The complete genome of Fluviicola taffensis DSM 16823.</title>
        <authorList>
            <consortium name="US DOE Joint Genome Institute (JGI-PGF)"/>
            <person name="Lucas S."/>
            <person name="Copeland A."/>
            <person name="Lapidus A."/>
            <person name="Bruce D."/>
            <person name="Goodwin L."/>
            <person name="Pitluck S."/>
            <person name="Kyrpides N."/>
            <person name="Mavromatis K."/>
            <person name="Ivanova N."/>
            <person name="Mikhailova N."/>
            <person name="Pagani I."/>
            <person name="Chertkov O."/>
            <person name="Detter J.C."/>
            <person name="Han C."/>
            <person name="Tapia R."/>
            <person name="Land M."/>
            <person name="Hauser L."/>
            <person name="Markowitz V."/>
            <person name="Cheng J.-F."/>
            <person name="Hugenholtz P."/>
            <person name="Woyke T."/>
            <person name="Wu D."/>
            <person name="Tindall B."/>
            <person name="Pomrenke H.G."/>
            <person name="Brambilla E."/>
            <person name="Klenk H.-P."/>
            <person name="Eisen J.A."/>
        </authorList>
    </citation>
    <scope>NUCLEOTIDE SEQUENCE [LARGE SCALE GENOMIC DNA]</scope>
    <source>
        <strain evidence="9">DSM 16823 / RW262 / RW262</strain>
    </source>
</reference>
<name>F2IJ06_FLUTR</name>
<keyword evidence="9" id="KW-1185">Reference proteome</keyword>
<evidence type="ECO:0000256" key="5">
    <source>
        <dbReference type="ARBA" id="ARBA00023136"/>
    </source>
</evidence>
<dbReference type="GO" id="GO:0140359">
    <property type="term" value="F:ABC-type transporter activity"/>
    <property type="evidence" value="ECO:0007669"/>
    <property type="project" value="InterPro"/>
</dbReference>
<evidence type="ECO:0000259" key="7">
    <source>
        <dbReference type="Pfam" id="PF12698"/>
    </source>
</evidence>
<dbReference type="PANTHER" id="PTHR30294">
    <property type="entry name" value="MEMBRANE COMPONENT OF ABC TRANSPORTER YHHJ-RELATED"/>
    <property type="match status" value="1"/>
</dbReference>
<dbReference type="AlphaFoldDB" id="F2IJ06"/>
<dbReference type="HOGENOM" id="CLU_039483_8_4_10"/>
<feature type="transmembrane region" description="Helical" evidence="6">
    <location>
        <begin position="360"/>
        <end position="378"/>
    </location>
</feature>
<feature type="transmembrane region" description="Helical" evidence="6">
    <location>
        <begin position="186"/>
        <end position="210"/>
    </location>
</feature>
<feature type="transmembrane region" description="Helical" evidence="6">
    <location>
        <begin position="299"/>
        <end position="317"/>
    </location>
</feature>
<evidence type="ECO:0000256" key="3">
    <source>
        <dbReference type="ARBA" id="ARBA00022692"/>
    </source>
</evidence>
<gene>
    <name evidence="8" type="ordered locus">Fluta_1877</name>
</gene>
<dbReference type="EMBL" id="CP002542">
    <property type="protein sequence ID" value="AEA43864.1"/>
    <property type="molecule type" value="Genomic_DNA"/>
</dbReference>
<dbReference type="GO" id="GO:0005886">
    <property type="term" value="C:plasma membrane"/>
    <property type="evidence" value="ECO:0007669"/>
    <property type="project" value="UniProtKB-SubCell"/>
</dbReference>
<evidence type="ECO:0000313" key="9">
    <source>
        <dbReference type="Proteomes" id="UP000007463"/>
    </source>
</evidence>
<keyword evidence="4 6" id="KW-1133">Transmembrane helix</keyword>
<evidence type="ECO:0000256" key="6">
    <source>
        <dbReference type="SAM" id="Phobius"/>
    </source>
</evidence>
<dbReference type="RefSeq" id="WP_013686634.1">
    <property type="nucleotide sequence ID" value="NC_015321.1"/>
</dbReference>
<evidence type="ECO:0000256" key="2">
    <source>
        <dbReference type="ARBA" id="ARBA00022475"/>
    </source>
</evidence>
<dbReference type="InterPro" id="IPR013525">
    <property type="entry name" value="ABC2_TM"/>
</dbReference>
<protein>
    <submittedName>
        <fullName evidence="8">ABC-2 type transporter</fullName>
    </submittedName>
</protein>
<dbReference type="InterPro" id="IPR051449">
    <property type="entry name" value="ABC-2_transporter_component"/>
</dbReference>
<organism evidence="8 9">
    <name type="scientific">Fluviicola taffensis (strain DSM 16823 / NCIMB 13979 / RW262)</name>
    <dbReference type="NCBI Taxonomy" id="755732"/>
    <lineage>
        <taxon>Bacteria</taxon>
        <taxon>Pseudomonadati</taxon>
        <taxon>Bacteroidota</taxon>
        <taxon>Flavobacteriia</taxon>
        <taxon>Flavobacteriales</taxon>
        <taxon>Crocinitomicaceae</taxon>
        <taxon>Fluviicola</taxon>
    </lineage>
</organism>
<evidence type="ECO:0000256" key="4">
    <source>
        <dbReference type="ARBA" id="ARBA00022989"/>
    </source>
</evidence>
<feature type="domain" description="ABC-2 type transporter transmembrane" evidence="7">
    <location>
        <begin position="23"/>
        <end position="376"/>
    </location>
</feature>
<evidence type="ECO:0000256" key="1">
    <source>
        <dbReference type="ARBA" id="ARBA00004651"/>
    </source>
</evidence>
<dbReference type="Gene3D" id="3.40.1710.10">
    <property type="entry name" value="abc type-2 transporter like domain"/>
    <property type="match status" value="1"/>
</dbReference>
<evidence type="ECO:0000313" key="8">
    <source>
        <dbReference type="EMBL" id="AEA43864.1"/>
    </source>
</evidence>
<dbReference type="STRING" id="755732.Fluta_1877"/>
<reference evidence="8 9" key="1">
    <citation type="journal article" date="2011" name="Stand. Genomic Sci.">
        <title>Complete genome sequence of the gliding freshwater bacterium Fluviicola taffensis type strain (RW262).</title>
        <authorList>
            <person name="Woyke T."/>
            <person name="Chertkov O."/>
            <person name="Lapidus A."/>
            <person name="Nolan M."/>
            <person name="Lucas S."/>
            <person name="Del Rio T.G."/>
            <person name="Tice H."/>
            <person name="Cheng J.F."/>
            <person name="Tapia R."/>
            <person name="Han C."/>
            <person name="Goodwin L."/>
            <person name="Pitluck S."/>
            <person name="Liolios K."/>
            <person name="Pagani I."/>
            <person name="Ivanova N."/>
            <person name="Huntemann M."/>
            <person name="Mavromatis K."/>
            <person name="Mikhailova N."/>
            <person name="Pati A."/>
            <person name="Chen A."/>
            <person name="Palaniappan K."/>
            <person name="Land M."/>
            <person name="Hauser L."/>
            <person name="Brambilla E.M."/>
            <person name="Rohde M."/>
            <person name="Mwirichia R."/>
            <person name="Sikorski J."/>
            <person name="Tindall B.J."/>
            <person name="Goker M."/>
            <person name="Bristow J."/>
            <person name="Eisen J.A."/>
            <person name="Markowitz V."/>
            <person name="Hugenholtz P."/>
            <person name="Klenk H.P."/>
            <person name="Kyrpides N.C."/>
        </authorList>
    </citation>
    <scope>NUCLEOTIDE SEQUENCE [LARGE SCALE GENOMIC DNA]</scope>
    <source>
        <strain evidence="9">DSM 16823 / RW262 / RW262</strain>
    </source>
</reference>
<feature type="transmembrane region" description="Helical" evidence="6">
    <location>
        <begin position="268"/>
        <end position="293"/>
    </location>
</feature>
<dbReference type="eggNOG" id="COG0842">
    <property type="taxonomic scope" value="Bacteria"/>
</dbReference>
<dbReference type="KEGG" id="fte:Fluta_1877"/>
<feature type="transmembrane region" description="Helical" evidence="6">
    <location>
        <begin position="23"/>
        <end position="43"/>
    </location>
</feature>
<keyword evidence="3 6" id="KW-0812">Transmembrane</keyword>
<comment type="subcellular location">
    <subcellularLocation>
        <location evidence="1">Cell membrane</location>
        <topology evidence="1">Multi-pass membrane protein</topology>
    </subcellularLocation>
</comment>
<keyword evidence="2" id="KW-1003">Cell membrane</keyword>
<dbReference type="Pfam" id="PF12698">
    <property type="entry name" value="ABC2_membrane_3"/>
    <property type="match status" value="1"/>
</dbReference>